<dbReference type="EMBL" id="GEGO01004020">
    <property type="protein sequence ID" value="JAR91384.1"/>
    <property type="molecule type" value="Transcribed_RNA"/>
</dbReference>
<accession>A0A147BKW4</accession>
<reference evidence="1" key="1">
    <citation type="journal article" date="2018" name="PLoS Negl. Trop. Dis.">
        <title>Sialome diversity of ticks revealed by RNAseq of single tick salivary glands.</title>
        <authorList>
            <person name="Perner J."/>
            <person name="Kropackova S."/>
            <person name="Kopacek P."/>
            <person name="Ribeiro J.M."/>
        </authorList>
    </citation>
    <scope>NUCLEOTIDE SEQUENCE</scope>
    <source>
        <strain evidence="1">Siblings of single egg batch collected in Ceske Budejovice</strain>
        <tissue evidence="1">Salivary glands</tissue>
    </source>
</reference>
<name>A0A147BKW4_IXORI</name>
<protein>
    <submittedName>
        <fullName evidence="1">Uncharacterized protein</fullName>
    </submittedName>
</protein>
<proteinExistence type="predicted"/>
<organism evidence="1">
    <name type="scientific">Ixodes ricinus</name>
    <name type="common">Common tick</name>
    <name type="synonym">Acarus ricinus</name>
    <dbReference type="NCBI Taxonomy" id="34613"/>
    <lineage>
        <taxon>Eukaryota</taxon>
        <taxon>Metazoa</taxon>
        <taxon>Ecdysozoa</taxon>
        <taxon>Arthropoda</taxon>
        <taxon>Chelicerata</taxon>
        <taxon>Arachnida</taxon>
        <taxon>Acari</taxon>
        <taxon>Parasitiformes</taxon>
        <taxon>Ixodida</taxon>
        <taxon>Ixodoidea</taxon>
        <taxon>Ixodidae</taxon>
        <taxon>Ixodinae</taxon>
        <taxon>Ixodes</taxon>
    </lineage>
</organism>
<dbReference type="AlphaFoldDB" id="A0A147BKW4"/>
<evidence type="ECO:0000313" key="1">
    <source>
        <dbReference type="EMBL" id="JAR91384.1"/>
    </source>
</evidence>
<sequence length="80" mass="8904">KTADPKTKLLAKGFRNARSWSDSPVHTAAVPPRTFGTFPCRRLISLPAFYFAPPFPPLGGGYVEGSFLVSVLYKLHLFFF</sequence>
<feature type="non-terminal residue" evidence="1">
    <location>
        <position position="1"/>
    </location>
</feature>